<dbReference type="PRINTS" id="PR00133">
    <property type="entry name" value="GLHYDRLASE3"/>
</dbReference>
<keyword evidence="4" id="KW-0732">Signal</keyword>
<keyword evidence="5" id="KW-0378">Hydrolase</keyword>
<dbReference type="GO" id="GO:0009251">
    <property type="term" value="P:glucan catabolic process"/>
    <property type="evidence" value="ECO:0007669"/>
    <property type="project" value="TreeGrafter"/>
</dbReference>
<dbReference type="Gene3D" id="3.20.20.300">
    <property type="entry name" value="Glycoside hydrolase, family 3, N-terminal domain"/>
    <property type="match status" value="1"/>
</dbReference>
<dbReference type="GO" id="GO:0008422">
    <property type="term" value="F:beta-glucosidase activity"/>
    <property type="evidence" value="ECO:0007669"/>
    <property type="project" value="UniProtKB-EC"/>
</dbReference>
<evidence type="ECO:0000313" key="13">
    <source>
        <dbReference type="Proteomes" id="UP001216150"/>
    </source>
</evidence>
<dbReference type="EMBL" id="JAQJAC010000004">
    <property type="protein sequence ID" value="KAJ5585677.1"/>
    <property type="molecule type" value="Genomic_DNA"/>
</dbReference>
<dbReference type="Pfam" id="PF00933">
    <property type="entry name" value="Glyco_hydro_3"/>
    <property type="match status" value="1"/>
</dbReference>
<proteinExistence type="inferred from homology"/>
<dbReference type="InterPro" id="IPR051915">
    <property type="entry name" value="Cellulose_Degrad_GH3"/>
</dbReference>
<comment type="caution">
    <text evidence="12">The sequence shown here is derived from an EMBL/GenBank/DDBJ whole genome shotgun (WGS) entry which is preliminary data.</text>
</comment>
<dbReference type="AlphaFoldDB" id="A0AAD6DJ36"/>
<dbReference type="Pfam" id="PF01915">
    <property type="entry name" value="Glyco_hydro_3_C"/>
    <property type="match status" value="1"/>
</dbReference>
<evidence type="ECO:0000256" key="2">
    <source>
        <dbReference type="ARBA" id="ARBA00005336"/>
    </source>
</evidence>
<dbReference type="SUPFAM" id="SSF51445">
    <property type="entry name" value="(Trans)glycosidases"/>
    <property type="match status" value="1"/>
</dbReference>
<name>A0AAD6DJ36_9EURO</name>
<dbReference type="InterPro" id="IPR002772">
    <property type="entry name" value="Glyco_hydro_3_C"/>
</dbReference>
<dbReference type="InterPro" id="IPR036881">
    <property type="entry name" value="Glyco_hydro_3_C_sf"/>
</dbReference>
<accession>A0AAD6DJ36</accession>
<feature type="domain" description="Glycoside hydrolase family 3 C-terminal" evidence="11">
    <location>
        <begin position="444"/>
        <end position="585"/>
    </location>
</feature>
<evidence type="ECO:0000313" key="12">
    <source>
        <dbReference type="EMBL" id="KAJ5585677.1"/>
    </source>
</evidence>
<evidence type="ECO:0000256" key="3">
    <source>
        <dbReference type="ARBA" id="ARBA00012744"/>
    </source>
</evidence>
<keyword evidence="8" id="KW-0326">Glycosidase</keyword>
<comment type="similarity">
    <text evidence="2">Belongs to the glycosyl hydrolase 3 family.</text>
</comment>
<dbReference type="SUPFAM" id="SSF52279">
    <property type="entry name" value="Beta-D-glucan exohydrolase, C-terminal domain"/>
    <property type="match status" value="1"/>
</dbReference>
<keyword evidence="13" id="KW-1185">Reference proteome</keyword>
<dbReference type="Gene3D" id="3.40.50.1700">
    <property type="entry name" value="Glycoside hydrolase family 3 C-terminal domain"/>
    <property type="match status" value="1"/>
</dbReference>
<evidence type="ECO:0000256" key="9">
    <source>
        <dbReference type="ARBA" id="ARBA00023326"/>
    </source>
</evidence>
<sequence>MRFVPVAISLAELFSQGLTLTTTRDGSILSRQIESHPIYKNASYCIEQRVDDLLSRMTIEEKAGQLFQTMITQLPLDQVPTGVSALNSSGTMIGEKHMSHFNLLGDITNATETAQFMNRLQERALQTRLGIPITVSTDPRHAFTENAGTGFSAGVFSQWPETIGLAALRDPAMVRKFAEVAREEYMAVGIRTALHPQVDLSTEPRWARISNTWGENSTLTSNLIVEYIKGFQGDRLGSQSVKTVVKHFPGSGPVQDGEDSHFVYGKNLTYPGRNFEEHLKPFKAAIAAGAGGVMPAYSRPIGTEYEPVAFSFNKQIVTDLLRNELGFDAIVVTDWGLVTDTTFAGEPFPARAWGVEGLSELERVTKIIEAGCDQLGGEERPELVVQLVQEGIVSEERLDISVRRLLKEKFVLGLFDNPLVDAEVAGRVVGNEYFVQGFNATFMTERNYHVVDNPEDADYALLRLNAPYEPRLGAFESSFHAGSLEFNQTEKDRQSRIFSTVPTIVDMAMARPAVIPEIIRQADAVLANFGSDSRAFLDIVFGASEPEGRLPYDLPGSMKAVEAQMEDVPFDTRDPVFKFGHGLSYTNSCRGSGRH</sequence>
<keyword evidence="9" id="KW-0624">Polysaccharide degradation</keyword>
<keyword evidence="6" id="KW-0325">Glycoprotein</keyword>
<dbReference type="InterPro" id="IPR017853">
    <property type="entry name" value="GH"/>
</dbReference>
<organism evidence="12 13">
    <name type="scientific">Penicillium hetheringtonii</name>
    <dbReference type="NCBI Taxonomy" id="911720"/>
    <lineage>
        <taxon>Eukaryota</taxon>
        <taxon>Fungi</taxon>
        <taxon>Dikarya</taxon>
        <taxon>Ascomycota</taxon>
        <taxon>Pezizomycotina</taxon>
        <taxon>Eurotiomycetes</taxon>
        <taxon>Eurotiomycetidae</taxon>
        <taxon>Eurotiales</taxon>
        <taxon>Aspergillaceae</taxon>
        <taxon>Penicillium</taxon>
    </lineage>
</organism>
<evidence type="ECO:0000259" key="11">
    <source>
        <dbReference type="Pfam" id="PF01915"/>
    </source>
</evidence>
<dbReference type="PANTHER" id="PTHR30620:SF16">
    <property type="entry name" value="LYSOSOMAL BETA GLUCOSIDASE"/>
    <property type="match status" value="1"/>
</dbReference>
<dbReference type="Proteomes" id="UP001216150">
    <property type="component" value="Unassembled WGS sequence"/>
</dbReference>
<evidence type="ECO:0000256" key="6">
    <source>
        <dbReference type="ARBA" id="ARBA00023180"/>
    </source>
</evidence>
<evidence type="ECO:0000259" key="10">
    <source>
        <dbReference type="Pfam" id="PF00933"/>
    </source>
</evidence>
<evidence type="ECO:0000256" key="5">
    <source>
        <dbReference type="ARBA" id="ARBA00022801"/>
    </source>
</evidence>
<gene>
    <name evidence="12" type="ORF">N7450_005464</name>
</gene>
<dbReference type="InterPro" id="IPR001764">
    <property type="entry name" value="Glyco_hydro_3_N"/>
</dbReference>
<evidence type="ECO:0000256" key="8">
    <source>
        <dbReference type="ARBA" id="ARBA00023295"/>
    </source>
</evidence>
<evidence type="ECO:0000256" key="4">
    <source>
        <dbReference type="ARBA" id="ARBA00022729"/>
    </source>
</evidence>
<feature type="domain" description="Glycoside hydrolase family 3 N-terminal" evidence="10">
    <location>
        <begin position="58"/>
        <end position="406"/>
    </location>
</feature>
<comment type="catalytic activity">
    <reaction evidence="1">
        <text>Hydrolysis of terminal, non-reducing beta-D-glucosyl residues with release of beta-D-glucose.</text>
        <dbReference type="EC" id="3.2.1.21"/>
    </reaction>
</comment>
<protein>
    <recommendedName>
        <fullName evidence="3">beta-glucosidase</fullName>
        <ecNumber evidence="3">3.2.1.21</ecNumber>
    </recommendedName>
</protein>
<dbReference type="EC" id="3.2.1.21" evidence="3"/>
<evidence type="ECO:0000256" key="7">
    <source>
        <dbReference type="ARBA" id="ARBA00023277"/>
    </source>
</evidence>
<reference evidence="12 13" key="1">
    <citation type="journal article" date="2023" name="IMA Fungus">
        <title>Comparative genomic study of the Penicillium genus elucidates a diverse pangenome and 15 lateral gene transfer events.</title>
        <authorList>
            <person name="Petersen C."/>
            <person name="Sorensen T."/>
            <person name="Nielsen M.R."/>
            <person name="Sondergaard T.E."/>
            <person name="Sorensen J.L."/>
            <person name="Fitzpatrick D.A."/>
            <person name="Frisvad J.C."/>
            <person name="Nielsen K.L."/>
        </authorList>
    </citation>
    <scope>NUCLEOTIDE SEQUENCE [LARGE SCALE GENOMIC DNA]</scope>
    <source>
        <strain evidence="12 13">IBT 29057</strain>
    </source>
</reference>
<dbReference type="PANTHER" id="PTHR30620">
    <property type="entry name" value="PERIPLASMIC BETA-GLUCOSIDASE-RELATED"/>
    <property type="match status" value="1"/>
</dbReference>
<evidence type="ECO:0000256" key="1">
    <source>
        <dbReference type="ARBA" id="ARBA00000448"/>
    </source>
</evidence>
<keyword evidence="7" id="KW-0119">Carbohydrate metabolism</keyword>
<dbReference type="InterPro" id="IPR036962">
    <property type="entry name" value="Glyco_hydro_3_N_sf"/>
</dbReference>